<evidence type="ECO:0000313" key="3">
    <source>
        <dbReference type="EMBL" id="AQM58371.1"/>
    </source>
</evidence>
<feature type="chain" id="PRO_5012636924" evidence="1">
    <location>
        <begin position="21"/>
        <end position="432"/>
    </location>
</feature>
<dbReference type="PANTHER" id="PTHR11012">
    <property type="entry name" value="PROTEIN KINASE-LIKE DOMAIN-CONTAINING"/>
    <property type="match status" value="1"/>
</dbReference>
<evidence type="ECO:0000256" key="1">
    <source>
        <dbReference type="SAM" id="SignalP"/>
    </source>
</evidence>
<protein>
    <submittedName>
        <fullName evidence="3">Venom protein kinase 1</fullName>
    </submittedName>
</protein>
<dbReference type="InterPro" id="IPR011009">
    <property type="entry name" value="Kinase-like_dom_sf"/>
</dbReference>
<reference evidence="3" key="1">
    <citation type="journal article" date="2017" name="Mol. Cell. Proteomics">
        <title>Melt with this kiss: Paralysing and liquefying venom of the assassin bug Pristhesancus plagipennis (Hemiptera: Reduviidae).</title>
        <authorList>
            <person name="Walker A.A."/>
            <person name="Madio B."/>
            <person name="Jin J."/>
            <person name="Undheim E.A."/>
            <person name="Fry B.G."/>
            <person name="King G.F."/>
        </authorList>
    </citation>
    <scope>NUCLEOTIDE SEQUENCE</scope>
    <source>
        <tissue evidence="3">Venom/labial gland</tissue>
    </source>
</reference>
<dbReference type="AlphaFoldDB" id="A0A1Q1NPC9"/>
<keyword evidence="3" id="KW-0418">Kinase</keyword>
<dbReference type="Pfam" id="PF02958">
    <property type="entry name" value="EcKL"/>
    <property type="match status" value="1"/>
</dbReference>
<evidence type="ECO:0000259" key="2">
    <source>
        <dbReference type="SMART" id="SM00587"/>
    </source>
</evidence>
<dbReference type="InterPro" id="IPR015897">
    <property type="entry name" value="CHK_kinase-like"/>
</dbReference>
<dbReference type="SMART" id="SM00587">
    <property type="entry name" value="CHK"/>
    <property type="match status" value="1"/>
</dbReference>
<dbReference type="PANTHER" id="PTHR11012:SF56">
    <property type="entry name" value="CHK KINASE-LIKE DOMAIN-CONTAINING PROTEIN-RELATED"/>
    <property type="match status" value="1"/>
</dbReference>
<dbReference type="InterPro" id="IPR004119">
    <property type="entry name" value="EcKL"/>
</dbReference>
<dbReference type="GO" id="GO:0016301">
    <property type="term" value="F:kinase activity"/>
    <property type="evidence" value="ECO:0007669"/>
    <property type="project" value="UniProtKB-KW"/>
</dbReference>
<dbReference type="EMBL" id="KX459620">
    <property type="protein sequence ID" value="AQM58371.1"/>
    <property type="molecule type" value="mRNA"/>
</dbReference>
<dbReference type="SUPFAM" id="SSF56112">
    <property type="entry name" value="Protein kinase-like (PK-like)"/>
    <property type="match status" value="1"/>
</dbReference>
<sequence>MIKPLLIFCFILQIFTGSYAEVDKSWVQNIIKQYDVRHDVKEILSLKSAPAEINVTTLGSEDSRLTLEVLLNDGTKATRSVILKALPSTPALNKQIAESGLFNTEIGAYRDALPKMEQLLLTLYDRSEPLWVRALGFREYDQLLLEDIVEESGYKQANRWEGMNKEQSLLALKGLAKFHALSVMANQHAHNKIKEEFKISLLERNYETLKDFYEVVFNNFAKLIEEKWGPEWSSAAKKIREVAPDVKNRLYQITIKKDSFINALNIGAPNIRNIFFTNHISDLTSSDKPIAVRFAYFQLAFFNSPILDVQYFINTSPNLEVMTKHRNDLLSHYYESLVHYLNKFGSNGKIPTKDEFSNEIKRTNFDGITTAIQILPVRFERSKDNPAETMEHFAEQNKNSNTTTLDPFGMYSKEYTEYMKVLLQNALRDHVL</sequence>
<keyword evidence="3" id="KW-0808">Transferase</keyword>
<accession>A0A1Q1NPC9</accession>
<name>A0A1Q1NPC9_PRIPG</name>
<proteinExistence type="evidence at transcript level"/>
<organism evidence="3">
    <name type="scientific">Pristhesancus plagipennis</name>
    <name type="common">Common assassin bug</name>
    <dbReference type="NCBI Taxonomy" id="1955184"/>
    <lineage>
        <taxon>Eukaryota</taxon>
        <taxon>Metazoa</taxon>
        <taxon>Ecdysozoa</taxon>
        <taxon>Arthropoda</taxon>
        <taxon>Hexapoda</taxon>
        <taxon>Insecta</taxon>
        <taxon>Pterygota</taxon>
        <taxon>Neoptera</taxon>
        <taxon>Paraneoptera</taxon>
        <taxon>Hemiptera</taxon>
        <taxon>Heteroptera</taxon>
        <taxon>Panheteroptera</taxon>
        <taxon>Cimicomorpha</taxon>
        <taxon>Reduviidae</taxon>
        <taxon>Harpactorinae</taxon>
        <taxon>Harpactorini</taxon>
        <taxon>Pristhesancus</taxon>
    </lineage>
</organism>
<feature type="signal peptide" evidence="1">
    <location>
        <begin position="1"/>
        <end position="20"/>
    </location>
</feature>
<keyword evidence="1" id="KW-0732">Signal</keyword>
<feature type="domain" description="CHK kinase-like" evidence="2">
    <location>
        <begin position="143"/>
        <end position="343"/>
    </location>
</feature>